<dbReference type="PANTHER" id="PTHR46796">
    <property type="entry name" value="HTH-TYPE TRANSCRIPTIONAL ACTIVATOR RHAS-RELATED"/>
    <property type="match status" value="1"/>
</dbReference>
<dbReference type="PROSITE" id="PS01124">
    <property type="entry name" value="HTH_ARAC_FAMILY_2"/>
    <property type="match status" value="1"/>
</dbReference>
<dbReference type="Pfam" id="PF20240">
    <property type="entry name" value="DUF6597"/>
    <property type="match status" value="1"/>
</dbReference>
<dbReference type="Gene3D" id="1.10.10.60">
    <property type="entry name" value="Homeodomain-like"/>
    <property type="match status" value="1"/>
</dbReference>
<dbReference type="PRINTS" id="PR00032">
    <property type="entry name" value="HTHARAC"/>
</dbReference>
<keyword evidence="2" id="KW-0238">DNA-binding</keyword>
<comment type="caution">
    <text evidence="5">The sequence shown here is derived from an EMBL/GenBank/DDBJ whole genome shotgun (WGS) entry which is preliminary data.</text>
</comment>
<dbReference type="InterPro" id="IPR009057">
    <property type="entry name" value="Homeodomain-like_sf"/>
</dbReference>
<accession>A0ABV8U3C9</accession>
<feature type="domain" description="HTH araC/xylS-type" evidence="4">
    <location>
        <begin position="164"/>
        <end position="265"/>
    </location>
</feature>
<evidence type="ECO:0000259" key="4">
    <source>
        <dbReference type="PROSITE" id="PS01124"/>
    </source>
</evidence>
<name>A0ABV8U3C9_9ACTN</name>
<protein>
    <submittedName>
        <fullName evidence="5">Helix-turn-helix domain-containing protein</fullName>
    </submittedName>
</protein>
<dbReference type="Proteomes" id="UP001595823">
    <property type="component" value="Unassembled WGS sequence"/>
</dbReference>
<evidence type="ECO:0000256" key="3">
    <source>
        <dbReference type="ARBA" id="ARBA00023163"/>
    </source>
</evidence>
<dbReference type="EMBL" id="JBHSDK010000028">
    <property type="protein sequence ID" value="MFC4337285.1"/>
    <property type="molecule type" value="Genomic_DNA"/>
</dbReference>
<keyword evidence="6" id="KW-1185">Reference proteome</keyword>
<dbReference type="Pfam" id="PF12833">
    <property type="entry name" value="HTH_18"/>
    <property type="match status" value="1"/>
</dbReference>
<evidence type="ECO:0000256" key="1">
    <source>
        <dbReference type="ARBA" id="ARBA00023015"/>
    </source>
</evidence>
<evidence type="ECO:0000313" key="5">
    <source>
        <dbReference type="EMBL" id="MFC4337285.1"/>
    </source>
</evidence>
<dbReference type="InterPro" id="IPR020449">
    <property type="entry name" value="Tscrpt_reg_AraC-type_HTH"/>
</dbReference>
<evidence type="ECO:0000256" key="2">
    <source>
        <dbReference type="ARBA" id="ARBA00023125"/>
    </source>
</evidence>
<organism evidence="5 6">
    <name type="scientific">Salininema proteolyticum</name>
    <dbReference type="NCBI Taxonomy" id="1607685"/>
    <lineage>
        <taxon>Bacteria</taxon>
        <taxon>Bacillati</taxon>
        <taxon>Actinomycetota</taxon>
        <taxon>Actinomycetes</taxon>
        <taxon>Glycomycetales</taxon>
        <taxon>Glycomycetaceae</taxon>
        <taxon>Salininema</taxon>
    </lineage>
</organism>
<reference evidence="6" key="1">
    <citation type="journal article" date="2019" name="Int. J. Syst. Evol. Microbiol.">
        <title>The Global Catalogue of Microorganisms (GCM) 10K type strain sequencing project: providing services to taxonomists for standard genome sequencing and annotation.</title>
        <authorList>
            <consortium name="The Broad Institute Genomics Platform"/>
            <consortium name="The Broad Institute Genome Sequencing Center for Infectious Disease"/>
            <person name="Wu L."/>
            <person name="Ma J."/>
        </authorList>
    </citation>
    <scope>NUCLEOTIDE SEQUENCE [LARGE SCALE GENOMIC DNA]</scope>
    <source>
        <strain evidence="6">IBRC-M 10908</strain>
    </source>
</reference>
<dbReference type="InterPro" id="IPR018060">
    <property type="entry name" value="HTH_AraC"/>
</dbReference>
<dbReference type="SUPFAM" id="SSF46689">
    <property type="entry name" value="Homeodomain-like"/>
    <property type="match status" value="1"/>
</dbReference>
<proteinExistence type="predicted"/>
<keyword evidence="1" id="KW-0805">Transcription regulation</keyword>
<keyword evidence="3" id="KW-0804">Transcription</keyword>
<dbReference type="RefSeq" id="WP_380624117.1">
    <property type="nucleotide sequence ID" value="NZ_JBHSDK010000028.1"/>
</dbReference>
<sequence length="277" mass="30325">MDGYPHMPTTSGKAVLRPEETARRSTLLQYPVAGPLGVFVERTWAVHWDLPPGIEHVTEVVSQPCFNLTFHAGSAAMLHGVGSGVSRHPLSGSGRFFGLKFRPGGFRAFTGLPAHTLTDRSVPAAEVFPGVDDLGADGLPDEEAGAALTGYLAVRAPEPDERYADLLAMVSAMLHDRRISRTEQVARRFNHSERTLQRLFREYIGVSPKWMIQRYRLHDAAHTLAHEADTVLADLAAELGWSDQAHFTRDFKHHIGLTPGEYAAECASADALAGYSM</sequence>
<gene>
    <name evidence="5" type="ORF">ACFPET_18965</name>
</gene>
<dbReference type="InterPro" id="IPR046532">
    <property type="entry name" value="DUF6597"/>
</dbReference>
<dbReference type="InterPro" id="IPR050204">
    <property type="entry name" value="AraC_XylS_family_regulators"/>
</dbReference>
<dbReference type="SMART" id="SM00342">
    <property type="entry name" value="HTH_ARAC"/>
    <property type="match status" value="1"/>
</dbReference>
<evidence type="ECO:0000313" key="6">
    <source>
        <dbReference type="Proteomes" id="UP001595823"/>
    </source>
</evidence>